<dbReference type="Proteomes" id="UP000565441">
    <property type="component" value="Unassembled WGS sequence"/>
</dbReference>
<feature type="region of interest" description="Disordered" evidence="1">
    <location>
        <begin position="1"/>
        <end position="37"/>
    </location>
</feature>
<accession>A0A8H5M817</accession>
<protein>
    <submittedName>
        <fullName evidence="2">Uncharacterized protein</fullName>
    </submittedName>
</protein>
<evidence type="ECO:0000256" key="1">
    <source>
        <dbReference type="SAM" id="MobiDB-lite"/>
    </source>
</evidence>
<dbReference type="OrthoDB" id="20886at2759"/>
<organism evidence="2 3">
    <name type="scientific">Tricholomella constricta</name>
    <dbReference type="NCBI Taxonomy" id="117010"/>
    <lineage>
        <taxon>Eukaryota</taxon>
        <taxon>Fungi</taxon>
        <taxon>Dikarya</taxon>
        <taxon>Basidiomycota</taxon>
        <taxon>Agaricomycotina</taxon>
        <taxon>Agaricomycetes</taxon>
        <taxon>Agaricomycetidae</taxon>
        <taxon>Agaricales</taxon>
        <taxon>Tricholomatineae</taxon>
        <taxon>Lyophyllaceae</taxon>
        <taxon>Tricholomella</taxon>
    </lineage>
</organism>
<dbReference type="EMBL" id="JAACJP010000005">
    <property type="protein sequence ID" value="KAF5384144.1"/>
    <property type="molecule type" value="Genomic_DNA"/>
</dbReference>
<evidence type="ECO:0000313" key="2">
    <source>
        <dbReference type="EMBL" id="KAF5384144.1"/>
    </source>
</evidence>
<reference evidence="2 3" key="1">
    <citation type="journal article" date="2020" name="ISME J.">
        <title>Uncovering the hidden diversity of litter-decomposition mechanisms in mushroom-forming fungi.</title>
        <authorList>
            <person name="Floudas D."/>
            <person name="Bentzer J."/>
            <person name="Ahren D."/>
            <person name="Johansson T."/>
            <person name="Persson P."/>
            <person name="Tunlid A."/>
        </authorList>
    </citation>
    <scope>NUCLEOTIDE SEQUENCE [LARGE SCALE GENOMIC DNA]</scope>
    <source>
        <strain evidence="2 3">CBS 661.87</strain>
    </source>
</reference>
<evidence type="ECO:0000313" key="3">
    <source>
        <dbReference type="Proteomes" id="UP000565441"/>
    </source>
</evidence>
<dbReference type="AlphaFoldDB" id="A0A8H5M817"/>
<feature type="compositionally biased region" description="Acidic residues" evidence="1">
    <location>
        <begin position="17"/>
        <end position="34"/>
    </location>
</feature>
<gene>
    <name evidence="2" type="ORF">D9615_003268</name>
</gene>
<name>A0A8H5M817_9AGAR</name>
<keyword evidence="3" id="KW-1185">Reference proteome</keyword>
<proteinExistence type="predicted"/>
<sequence length="96" mass="10573">MEVDTPEPYDADKQDRDGDDGDADDANPNDDPDMEPAHRAEALDFLATSELEFALLRERLYVEKMEGLAWEEALSTTGALEQEGQAYGVGLTPTLL</sequence>
<comment type="caution">
    <text evidence="2">The sequence shown here is derived from an EMBL/GenBank/DDBJ whole genome shotgun (WGS) entry which is preliminary data.</text>
</comment>